<dbReference type="Proteomes" id="UP000054549">
    <property type="component" value="Unassembled WGS sequence"/>
</dbReference>
<name>A0A0C2X3W0_AMAMK</name>
<evidence type="ECO:0000313" key="3">
    <source>
        <dbReference type="Proteomes" id="UP000054549"/>
    </source>
</evidence>
<dbReference type="EMBL" id="KN818259">
    <property type="protein sequence ID" value="KIL63418.1"/>
    <property type="molecule type" value="Genomic_DNA"/>
</dbReference>
<organism evidence="2 3">
    <name type="scientific">Amanita muscaria (strain Koide BX008)</name>
    <dbReference type="NCBI Taxonomy" id="946122"/>
    <lineage>
        <taxon>Eukaryota</taxon>
        <taxon>Fungi</taxon>
        <taxon>Dikarya</taxon>
        <taxon>Basidiomycota</taxon>
        <taxon>Agaricomycotina</taxon>
        <taxon>Agaricomycetes</taxon>
        <taxon>Agaricomycetidae</taxon>
        <taxon>Agaricales</taxon>
        <taxon>Pluteineae</taxon>
        <taxon>Amanitaceae</taxon>
        <taxon>Amanita</taxon>
    </lineage>
</organism>
<dbReference type="Pfam" id="PF14529">
    <property type="entry name" value="Exo_endo_phos_2"/>
    <property type="match status" value="1"/>
</dbReference>
<dbReference type="Gene3D" id="3.60.10.10">
    <property type="entry name" value="Endonuclease/exonuclease/phosphatase"/>
    <property type="match status" value="1"/>
</dbReference>
<protein>
    <recommendedName>
        <fullName evidence="1">Endonuclease/exonuclease/phosphatase domain-containing protein</fullName>
    </recommendedName>
</protein>
<accession>A0A0C2X3W0</accession>
<proteinExistence type="predicted"/>
<dbReference type="AlphaFoldDB" id="A0A0C2X3W0"/>
<dbReference type="InterPro" id="IPR036691">
    <property type="entry name" value="Endo/exonu/phosph_ase_sf"/>
</dbReference>
<dbReference type="InterPro" id="IPR005135">
    <property type="entry name" value="Endo/exonuclease/phosphatase"/>
</dbReference>
<reference evidence="2 3" key="1">
    <citation type="submission" date="2014-04" db="EMBL/GenBank/DDBJ databases">
        <title>Evolutionary Origins and Diversification of the Mycorrhizal Mutualists.</title>
        <authorList>
            <consortium name="DOE Joint Genome Institute"/>
            <consortium name="Mycorrhizal Genomics Consortium"/>
            <person name="Kohler A."/>
            <person name="Kuo A."/>
            <person name="Nagy L.G."/>
            <person name="Floudas D."/>
            <person name="Copeland A."/>
            <person name="Barry K.W."/>
            <person name="Cichocki N."/>
            <person name="Veneault-Fourrey C."/>
            <person name="LaButti K."/>
            <person name="Lindquist E.A."/>
            <person name="Lipzen A."/>
            <person name="Lundell T."/>
            <person name="Morin E."/>
            <person name="Murat C."/>
            <person name="Riley R."/>
            <person name="Ohm R."/>
            <person name="Sun H."/>
            <person name="Tunlid A."/>
            <person name="Henrissat B."/>
            <person name="Grigoriev I.V."/>
            <person name="Hibbett D.S."/>
            <person name="Martin F."/>
        </authorList>
    </citation>
    <scope>NUCLEOTIDE SEQUENCE [LARGE SCALE GENOMIC DNA]</scope>
    <source>
        <strain evidence="2 3">Koide BX008</strain>
    </source>
</reference>
<evidence type="ECO:0000259" key="1">
    <source>
        <dbReference type="Pfam" id="PF14529"/>
    </source>
</evidence>
<dbReference type="GO" id="GO:0003824">
    <property type="term" value="F:catalytic activity"/>
    <property type="evidence" value="ECO:0007669"/>
    <property type="project" value="InterPro"/>
</dbReference>
<dbReference type="InParanoid" id="A0A0C2X3W0"/>
<dbReference type="STRING" id="946122.A0A0C2X3W0"/>
<gene>
    <name evidence="2" type="ORF">M378DRAFT_12159</name>
</gene>
<dbReference type="HOGENOM" id="CLU_1113592_0_0_1"/>
<feature type="domain" description="Endonuclease/exonuclease/phosphatase" evidence="1">
    <location>
        <begin position="8"/>
        <end position="71"/>
    </location>
</feature>
<sequence length="212" mass="23926">MSGIEDLAICAGDFNLHHLEWDDVIENDSSAEGLLQELSINGLSLLNAEYTPTWFHASGKTSVLDLFFCNTINLDLILLQVTIDPDARNTERMHKEKRYVPKNSNQEAKLVAVIGATIDQLSVSDDIDIDTIANRFRDTVEKAGIELSVLQKSNSSPSWWNEELSLLSRKQKVSKSKESAKGFRNATKKAKHKFFLNKMEEMSRKGEPWEAI</sequence>
<keyword evidence="3" id="KW-1185">Reference proteome</keyword>
<evidence type="ECO:0000313" key="2">
    <source>
        <dbReference type="EMBL" id="KIL63418.1"/>
    </source>
</evidence>
<dbReference type="SUPFAM" id="SSF56219">
    <property type="entry name" value="DNase I-like"/>
    <property type="match status" value="1"/>
</dbReference>